<dbReference type="InterPro" id="IPR050700">
    <property type="entry name" value="YIM1/Zinc_Alcohol_DH_Fams"/>
</dbReference>
<sequence length="308" mass="32286">MRAVAYEKFGNADVLEVRDLPEPHIGPDTVVVRVVAAGVNPVDYKIREGYLQGLIDVDFPVVPGWDVAGVVEKAGLDTPELEVGDEVFAYARKDVVGGGTLAEYVAVPVRTAAKKPESVSFEQAAAVPLAGLTALQTVRRSGLDEGSTVLVHAAAGGVGSFAVQLAVHAGARVVGTASEGNHDYVRSLGAEAVEYDDGLVERALRVAPDGFDVILDYVGGDAIDTAAALLKPGGRIVSITDPRARSELGGDYAWVRPDAADLAELARLVDDGVLRVEVAEVFDLEHAADAYRAVETGHTRGKVVVRVG</sequence>
<organism evidence="2 3">
    <name type="scientific">Mumia zhuanghuii</name>
    <dbReference type="NCBI Taxonomy" id="2585211"/>
    <lineage>
        <taxon>Bacteria</taxon>
        <taxon>Bacillati</taxon>
        <taxon>Actinomycetota</taxon>
        <taxon>Actinomycetes</taxon>
        <taxon>Propionibacteriales</taxon>
        <taxon>Nocardioidaceae</taxon>
        <taxon>Mumia</taxon>
    </lineage>
</organism>
<dbReference type="GO" id="GO:0016491">
    <property type="term" value="F:oxidoreductase activity"/>
    <property type="evidence" value="ECO:0007669"/>
    <property type="project" value="InterPro"/>
</dbReference>
<dbReference type="SUPFAM" id="SSF50129">
    <property type="entry name" value="GroES-like"/>
    <property type="match status" value="1"/>
</dbReference>
<dbReference type="InterPro" id="IPR013154">
    <property type="entry name" value="ADH-like_N"/>
</dbReference>
<dbReference type="CDD" id="cd05289">
    <property type="entry name" value="MDR_like_2"/>
    <property type="match status" value="1"/>
</dbReference>
<feature type="domain" description="Enoyl reductase (ER)" evidence="1">
    <location>
        <begin position="10"/>
        <end position="305"/>
    </location>
</feature>
<dbReference type="Pfam" id="PF08240">
    <property type="entry name" value="ADH_N"/>
    <property type="match status" value="1"/>
</dbReference>
<dbReference type="Pfam" id="PF13602">
    <property type="entry name" value="ADH_zinc_N_2"/>
    <property type="match status" value="1"/>
</dbReference>
<dbReference type="RefSeq" id="WP_149770988.1">
    <property type="nucleotide sequence ID" value="NZ_VDFQ02000006.1"/>
</dbReference>
<name>A0A5Q6RP07_9ACTN</name>
<accession>A0A5Q6RP07</accession>
<dbReference type="SMART" id="SM00829">
    <property type="entry name" value="PKS_ER"/>
    <property type="match status" value="1"/>
</dbReference>
<gene>
    <name evidence="2" type="ORF">FE697_017810</name>
</gene>
<dbReference type="InterPro" id="IPR036291">
    <property type="entry name" value="NAD(P)-bd_dom_sf"/>
</dbReference>
<dbReference type="SUPFAM" id="SSF51735">
    <property type="entry name" value="NAD(P)-binding Rossmann-fold domains"/>
    <property type="match status" value="1"/>
</dbReference>
<reference evidence="2 3" key="1">
    <citation type="submission" date="2019-09" db="EMBL/GenBank/DDBJ databases">
        <title>Mumia zhuanghuii sp. nov. isolated from the intestinal contents of plateau pika (Ochotona curzoniae) in the Qinghai-Tibet plateau of China.</title>
        <authorList>
            <person name="Tian Z."/>
        </authorList>
    </citation>
    <scope>NUCLEOTIDE SEQUENCE [LARGE SCALE GENOMIC DNA]</scope>
    <source>
        <strain evidence="3">350</strain>
    </source>
</reference>
<dbReference type="PANTHER" id="PTHR11695">
    <property type="entry name" value="ALCOHOL DEHYDROGENASE RELATED"/>
    <property type="match status" value="1"/>
</dbReference>
<dbReference type="Proteomes" id="UP000307768">
    <property type="component" value="Unassembled WGS sequence"/>
</dbReference>
<dbReference type="EMBL" id="VDFQ02000006">
    <property type="protein sequence ID" value="KAA1419765.1"/>
    <property type="molecule type" value="Genomic_DNA"/>
</dbReference>
<protein>
    <submittedName>
        <fullName evidence="2">NADP-dependent oxidoreductase</fullName>
    </submittedName>
</protein>
<dbReference type="InterPro" id="IPR011032">
    <property type="entry name" value="GroES-like_sf"/>
</dbReference>
<proteinExistence type="predicted"/>
<evidence type="ECO:0000313" key="3">
    <source>
        <dbReference type="Proteomes" id="UP000307768"/>
    </source>
</evidence>
<evidence type="ECO:0000313" key="2">
    <source>
        <dbReference type="EMBL" id="KAA1419765.1"/>
    </source>
</evidence>
<dbReference type="Gene3D" id="3.40.50.720">
    <property type="entry name" value="NAD(P)-binding Rossmann-like Domain"/>
    <property type="match status" value="1"/>
</dbReference>
<dbReference type="OrthoDB" id="9801186at2"/>
<dbReference type="InterPro" id="IPR020843">
    <property type="entry name" value="ER"/>
</dbReference>
<dbReference type="AlphaFoldDB" id="A0A5Q6RP07"/>
<dbReference type="Gene3D" id="3.90.180.10">
    <property type="entry name" value="Medium-chain alcohol dehydrogenases, catalytic domain"/>
    <property type="match status" value="1"/>
</dbReference>
<dbReference type="PANTHER" id="PTHR11695:SF294">
    <property type="entry name" value="RETICULON-4-INTERACTING PROTEIN 1, MITOCHONDRIAL"/>
    <property type="match status" value="1"/>
</dbReference>
<comment type="caution">
    <text evidence="2">The sequence shown here is derived from an EMBL/GenBank/DDBJ whole genome shotgun (WGS) entry which is preliminary data.</text>
</comment>
<evidence type="ECO:0000259" key="1">
    <source>
        <dbReference type="SMART" id="SM00829"/>
    </source>
</evidence>